<organism evidence="3 5">
    <name type="scientific">Polaribacter dokdonensis DSW-5</name>
    <dbReference type="NCBI Taxonomy" id="1300348"/>
    <lineage>
        <taxon>Bacteria</taxon>
        <taxon>Pseudomonadati</taxon>
        <taxon>Bacteroidota</taxon>
        <taxon>Flavobacteriia</taxon>
        <taxon>Flavobacteriales</taxon>
        <taxon>Flavobacteriaceae</taxon>
    </lineage>
</organism>
<gene>
    <name evidence="3" type="ORF">I602_232</name>
    <name evidence="4" type="ORF">SAMN05444353_2799</name>
</gene>
<evidence type="ECO:0000313" key="5">
    <source>
        <dbReference type="Proteomes" id="UP000037716"/>
    </source>
</evidence>
<dbReference type="RefSeq" id="WP_053972948.1">
    <property type="nucleotide sequence ID" value="NZ_FNUE01000002.1"/>
</dbReference>
<dbReference type="Gene3D" id="3.40.50.720">
    <property type="entry name" value="NAD(P)-binding Rossmann-like Domain"/>
    <property type="match status" value="1"/>
</dbReference>
<dbReference type="STRING" id="1300348.I602_232"/>
<evidence type="ECO:0000313" key="3">
    <source>
        <dbReference type="EMBL" id="KOY50672.1"/>
    </source>
</evidence>
<dbReference type="PANTHER" id="PTHR43318:SF1">
    <property type="entry name" value="POLYSACCHARIDE BIOSYNTHESIS PROTEIN EPSC-RELATED"/>
    <property type="match status" value="1"/>
</dbReference>
<dbReference type="Pfam" id="PF02719">
    <property type="entry name" value="Polysacc_synt_2"/>
    <property type="match status" value="1"/>
</dbReference>
<accession>A0A0M9CE31</accession>
<protein>
    <submittedName>
        <fullName evidence="3">Polysaccharide biosynthesis protein</fullName>
    </submittedName>
</protein>
<dbReference type="OrthoDB" id="9803111at2"/>
<dbReference type="InterPro" id="IPR003869">
    <property type="entry name" value="Polysac_CapD-like"/>
</dbReference>
<reference evidence="3 5" key="1">
    <citation type="submission" date="2015-07" db="EMBL/GenBank/DDBJ databases">
        <title>Genome of Polaribacter dokdonenesis DSW-5, isolated from seawater off Dokdo in Korea.</title>
        <authorList>
            <person name="Yoon K."/>
            <person name="Song J.Y."/>
            <person name="Kim J.F."/>
        </authorList>
    </citation>
    <scope>NUCLEOTIDE SEQUENCE [LARGE SCALE GENOMIC DNA]</scope>
    <source>
        <strain evidence="3 5">DSW-5</strain>
    </source>
</reference>
<dbReference type="Proteomes" id="UP000183071">
    <property type="component" value="Unassembled WGS sequence"/>
</dbReference>
<dbReference type="EMBL" id="FNUE01000002">
    <property type="protein sequence ID" value="SEE62535.1"/>
    <property type="molecule type" value="Genomic_DNA"/>
</dbReference>
<reference evidence="4 6" key="2">
    <citation type="submission" date="2016-10" db="EMBL/GenBank/DDBJ databases">
        <authorList>
            <person name="Varghese N."/>
            <person name="Submissions S."/>
        </authorList>
    </citation>
    <scope>NUCLEOTIDE SEQUENCE [LARGE SCALE GENOMIC DNA]</scope>
    <source>
        <strain evidence="4 6">DSW-5</strain>
    </source>
</reference>
<feature type="domain" description="Polysaccharide biosynthesis protein CapD-like" evidence="2">
    <location>
        <begin position="40"/>
        <end position="338"/>
    </location>
</feature>
<comment type="similarity">
    <text evidence="1">Belongs to the polysaccharide synthase family.</text>
</comment>
<keyword evidence="6" id="KW-1185">Reference proteome</keyword>
<dbReference type="PATRIC" id="fig|1300348.6.peg.233"/>
<evidence type="ECO:0000259" key="2">
    <source>
        <dbReference type="Pfam" id="PF02719"/>
    </source>
</evidence>
<comment type="caution">
    <text evidence="3">The sequence shown here is derived from an EMBL/GenBank/DDBJ whole genome shotgun (WGS) entry which is preliminary data.</text>
</comment>
<proteinExistence type="inferred from homology"/>
<dbReference type="SUPFAM" id="SSF51735">
    <property type="entry name" value="NAD(P)-binding Rossmann-fold domains"/>
    <property type="match status" value="1"/>
</dbReference>
<dbReference type="InterPro" id="IPR036291">
    <property type="entry name" value="NAD(P)-bd_dom_sf"/>
</dbReference>
<name>A0A0M9CE31_9FLAO</name>
<evidence type="ECO:0000256" key="1">
    <source>
        <dbReference type="ARBA" id="ARBA00007430"/>
    </source>
</evidence>
<evidence type="ECO:0000313" key="6">
    <source>
        <dbReference type="Proteomes" id="UP000183071"/>
    </source>
</evidence>
<dbReference type="InterPro" id="IPR051203">
    <property type="entry name" value="Polysaccharide_Synthase-Rel"/>
</dbReference>
<dbReference type="AlphaFoldDB" id="A0A0M9CE31"/>
<evidence type="ECO:0000313" key="4">
    <source>
        <dbReference type="EMBL" id="SEE62535.1"/>
    </source>
</evidence>
<dbReference type="EMBL" id="LGBR01000001">
    <property type="protein sequence ID" value="KOY50672.1"/>
    <property type="molecule type" value="Genomic_DNA"/>
</dbReference>
<sequence length="400" mass="45313">MLNLNDFISTYVTKRSESMFAEDIRKNIESLTKGIKNKSVLVIGGAGTIGSSFIRSLLRFEPKSLIVVDINENGLTELTRDLRSAKEIVVPEEYVTYPMSYSDPVFYKMFKARKGFDIVANFSAHKHVRSEKDKFSIEALINNNIINAKGLLDILQEYPPKNFFCVSTDKAANPVNIMGGSKKVMEDMIMTYSQKYPVTTARFANVAFSNGSLPAGFLERISKGQPISAPKDVTRYFVSPEESGQICLLACIVGKTGEIYFPKLRKEQVMTFSDMANKLLEEYGFDVDECKSEIEAINKSQAIKIEKYPVYYSDSDTTGEKAYEEFYTELEEVDLERHNSLGVVINLKPREMSEIDNLIKHLKQAFDNLDTTKAHIVQIMKDFLVNFEHKEVGKSLDSKM</sequence>
<dbReference type="Proteomes" id="UP000037716">
    <property type="component" value="Unassembled WGS sequence"/>
</dbReference>
<dbReference type="PANTHER" id="PTHR43318">
    <property type="entry name" value="UDP-N-ACETYLGLUCOSAMINE 4,6-DEHYDRATASE"/>
    <property type="match status" value="1"/>
</dbReference>